<name>A0ABX5S4Q2_9BURK</name>
<dbReference type="Pfam" id="PF07589">
    <property type="entry name" value="PEP-CTERM"/>
    <property type="match status" value="1"/>
</dbReference>
<dbReference type="EMBL" id="CP036401">
    <property type="protein sequence ID" value="QBI05090.1"/>
    <property type="molecule type" value="Genomic_DNA"/>
</dbReference>
<dbReference type="Proteomes" id="UP000292307">
    <property type="component" value="Chromosome"/>
</dbReference>
<organism evidence="2 3">
    <name type="scientific">Pseudoduganella albidiflava</name>
    <dbReference type="NCBI Taxonomy" id="321983"/>
    <lineage>
        <taxon>Bacteria</taxon>
        <taxon>Pseudomonadati</taxon>
        <taxon>Pseudomonadota</taxon>
        <taxon>Betaproteobacteria</taxon>
        <taxon>Burkholderiales</taxon>
        <taxon>Oxalobacteraceae</taxon>
        <taxon>Telluria group</taxon>
        <taxon>Pseudoduganella</taxon>
    </lineage>
</organism>
<protein>
    <submittedName>
        <fullName evidence="2">PEP-CTERM sorting domain-containing protein</fullName>
    </submittedName>
</protein>
<gene>
    <name evidence="2" type="ORF">EYF70_16475</name>
</gene>
<keyword evidence="3" id="KW-1185">Reference proteome</keyword>
<dbReference type="InterPro" id="IPR013424">
    <property type="entry name" value="Ice-binding_C"/>
</dbReference>
<evidence type="ECO:0000313" key="3">
    <source>
        <dbReference type="Proteomes" id="UP000292307"/>
    </source>
</evidence>
<reference evidence="2 3" key="1">
    <citation type="submission" date="2019-02" db="EMBL/GenBank/DDBJ databases">
        <title>Draft Genome Sequences of Six Type Strains of the Genus Massilia.</title>
        <authorList>
            <person name="Miess H."/>
            <person name="Frediansyhah A."/>
            <person name="Gross H."/>
        </authorList>
    </citation>
    <scope>NUCLEOTIDE SEQUENCE [LARGE SCALE GENOMIC DNA]</scope>
    <source>
        <strain evidence="2 3">DSM 17472</strain>
    </source>
</reference>
<sequence>MVDATIWAVQGYRYTGSTPFALTLTVTLDSQFSEDAGGGTQNHSMVAVSLFDTGGYVFDYDQNAASNSQCPMIATVPRWGCATLPDIFARDQQFLYDTGTLTISISTVLDPGQTFYVGSMLDANVCCGGVVDSSQTLRMRFNDATLLESYPVAVVPEPHTWAMMLGGLALLGASLRRQRR</sequence>
<dbReference type="NCBIfam" id="NF035944">
    <property type="entry name" value="PEPxxWA-CTERM"/>
    <property type="match status" value="1"/>
</dbReference>
<accession>A0ABX5S4Q2</accession>
<dbReference type="NCBIfam" id="TIGR02595">
    <property type="entry name" value="PEP_CTERM"/>
    <property type="match status" value="1"/>
</dbReference>
<feature type="domain" description="Ice-binding protein C-terminal" evidence="1">
    <location>
        <begin position="155"/>
        <end position="177"/>
    </location>
</feature>
<proteinExistence type="predicted"/>
<evidence type="ECO:0000259" key="1">
    <source>
        <dbReference type="Pfam" id="PF07589"/>
    </source>
</evidence>
<evidence type="ECO:0000313" key="2">
    <source>
        <dbReference type="EMBL" id="QBI05090.1"/>
    </source>
</evidence>